<dbReference type="EMBL" id="RKQZ01000001">
    <property type="protein sequence ID" value="RPF23343.1"/>
    <property type="molecule type" value="Genomic_DNA"/>
</dbReference>
<dbReference type="PANTHER" id="PTHR10587:SF133">
    <property type="entry name" value="CHITIN DEACETYLASE 1-RELATED"/>
    <property type="match status" value="1"/>
</dbReference>
<evidence type="ECO:0000313" key="5">
    <source>
        <dbReference type="EMBL" id="RPF23343.1"/>
    </source>
</evidence>
<dbReference type="GO" id="GO:0016810">
    <property type="term" value="F:hydrolase activity, acting on carbon-nitrogen (but not peptide) bonds"/>
    <property type="evidence" value="ECO:0007669"/>
    <property type="project" value="InterPro"/>
</dbReference>
<keyword evidence="3" id="KW-0472">Membrane</keyword>
<accession>A0A3N4YS17</accession>
<dbReference type="InterPro" id="IPR011330">
    <property type="entry name" value="Glyco_hydro/deAcase_b/a-brl"/>
</dbReference>
<dbReference type="PANTHER" id="PTHR10587">
    <property type="entry name" value="GLYCOSYL TRANSFERASE-RELATED"/>
    <property type="match status" value="1"/>
</dbReference>
<sequence>MSTPSGPTAPPAPAAAPAPAPARRLRRWWWRSGALAVGLVAGAAVVAGIVEHLAWVETVAAYDADIARVTDEAETARARAEAAYAASLRSLDEAIDDGRSVYDASEDQVADPAVREPLVAALADAEELRATEVTYPVTTTRTVESVTRPNPLRRETLPEVSVEVMGGSEPAPGGLDAEAAGVAEVTDTVAAARRQWALVELRAATVEGRDARADLRGQVGARALGTLEEAVADAEAILDGGADAVDPDVAVPLRDTLFDTTHALWSARLAEIHDERRAAARAAGVDCRVDRCVALTFDDGPVEDTRRLLRILAAKDAPATFFLVGDNAAKRPDIVRAVADGGHLLANHSWAHPQLTTLDDADVRDELRRTQDAIAEATGFTPFLLRPPYGDVDGRVRSLATRTGLDVVLWSVDTEDWSARDAEETRRRVRAQVAPGSNVLMHDIHPSTVDAVPKIIDDLRAEGYVLVTADLLTDR</sequence>
<dbReference type="AlphaFoldDB" id="A0A3N4YS17"/>
<dbReference type="Proteomes" id="UP000280501">
    <property type="component" value="Unassembled WGS sequence"/>
</dbReference>
<keyword evidence="6" id="KW-1185">Reference proteome</keyword>
<dbReference type="RefSeq" id="WP_123816134.1">
    <property type="nucleotide sequence ID" value="NZ_RKQZ01000001.1"/>
</dbReference>
<organism evidence="5 6">
    <name type="scientific">Myceligenerans xiligouense</name>
    <dbReference type="NCBI Taxonomy" id="253184"/>
    <lineage>
        <taxon>Bacteria</taxon>
        <taxon>Bacillati</taxon>
        <taxon>Actinomycetota</taxon>
        <taxon>Actinomycetes</taxon>
        <taxon>Micrococcales</taxon>
        <taxon>Promicromonosporaceae</taxon>
        <taxon>Myceligenerans</taxon>
    </lineage>
</organism>
<keyword evidence="3" id="KW-0812">Transmembrane</keyword>
<evidence type="ECO:0000259" key="4">
    <source>
        <dbReference type="PROSITE" id="PS51677"/>
    </source>
</evidence>
<protein>
    <submittedName>
        <fullName evidence="5">Peptidoglycan/xylan/chitin deacetylase (PgdA/CDA1 family)</fullName>
    </submittedName>
</protein>
<feature type="transmembrane region" description="Helical" evidence="3">
    <location>
        <begin position="33"/>
        <end position="55"/>
    </location>
</feature>
<feature type="domain" description="NodB homology" evidence="4">
    <location>
        <begin position="291"/>
        <end position="467"/>
    </location>
</feature>
<dbReference type="Pfam" id="PF01522">
    <property type="entry name" value="Polysacc_deac_1"/>
    <property type="match status" value="1"/>
</dbReference>
<dbReference type="GO" id="GO:0046872">
    <property type="term" value="F:metal ion binding"/>
    <property type="evidence" value="ECO:0007669"/>
    <property type="project" value="UniProtKB-KW"/>
</dbReference>
<dbReference type="Gene3D" id="3.20.20.370">
    <property type="entry name" value="Glycoside hydrolase/deacetylase"/>
    <property type="match status" value="1"/>
</dbReference>
<dbReference type="OrthoDB" id="9763050at2"/>
<keyword evidence="1" id="KW-0479">Metal-binding</keyword>
<dbReference type="InterPro" id="IPR002509">
    <property type="entry name" value="NODB_dom"/>
</dbReference>
<dbReference type="GO" id="GO:0005975">
    <property type="term" value="P:carbohydrate metabolic process"/>
    <property type="evidence" value="ECO:0007669"/>
    <property type="project" value="InterPro"/>
</dbReference>
<proteinExistence type="predicted"/>
<evidence type="ECO:0000256" key="2">
    <source>
        <dbReference type="ARBA" id="ARBA00022801"/>
    </source>
</evidence>
<name>A0A3N4YS17_9MICO</name>
<evidence type="ECO:0000256" key="3">
    <source>
        <dbReference type="SAM" id="Phobius"/>
    </source>
</evidence>
<dbReference type="PROSITE" id="PS51677">
    <property type="entry name" value="NODB"/>
    <property type="match status" value="1"/>
</dbReference>
<dbReference type="CDD" id="cd10917">
    <property type="entry name" value="CE4_NodB_like_6s_7s"/>
    <property type="match status" value="1"/>
</dbReference>
<evidence type="ECO:0000313" key="6">
    <source>
        <dbReference type="Proteomes" id="UP000280501"/>
    </source>
</evidence>
<dbReference type="SUPFAM" id="SSF88713">
    <property type="entry name" value="Glycoside hydrolase/deacetylase"/>
    <property type="match status" value="1"/>
</dbReference>
<keyword evidence="2" id="KW-0378">Hydrolase</keyword>
<keyword evidence="3" id="KW-1133">Transmembrane helix</keyword>
<gene>
    <name evidence="5" type="ORF">EDD34_4028</name>
</gene>
<evidence type="ECO:0000256" key="1">
    <source>
        <dbReference type="ARBA" id="ARBA00022723"/>
    </source>
</evidence>
<reference evidence="5 6" key="1">
    <citation type="submission" date="2018-11" db="EMBL/GenBank/DDBJ databases">
        <title>Sequencing the genomes of 1000 actinobacteria strains.</title>
        <authorList>
            <person name="Klenk H.-P."/>
        </authorList>
    </citation>
    <scope>NUCLEOTIDE SEQUENCE [LARGE SCALE GENOMIC DNA]</scope>
    <source>
        <strain evidence="5 6">DSM 15700</strain>
    </source>
</reference>
<comment type="caution">
    <text evidence="5">The sequence shown here is derived from an EMBL/GenBank/DDBJ whole genome shotgun (WGS) entry which is preliminary data.</text>
</comment>
<dbReference type="GO" id="GO:0016020">
    <property type="term" value="C:membrane"/>
    <property type="evidence" value="ECO:0007669"/>
    <property type="project" value="TreeGrafter"/>
</dbReference>
<dbReference type="InterPro" id="IPR050248">
    <property type="entry name" value="Polysacc_deacetylase_ArnD"/>
</dbReference>